<name>A0A061B391_CYBFA</name>
<keyword evidence="12" id="KW-0753">Steroid metabolism</keyword>
<keyword evidence="3" id="KW-0444">Lipid biosynthesis</keyword>
<evidence type="ECO:0000256" key="9">
    <source>
        <dbReference type="ARBA" id="ARBA00023098"/>
    </source>
</evidence>
<accession>A0A061B391</accession>
<evidence type="ECO:0000256" key="7">
    <source>
        <dbReference type="ARBA" id="ARBA00022989"/>
    </source>
</evidence>
<organism evidence="14">
    <name type="scientific">Cyberlindnera fabianii</name>
    <name type="common">Yeast</name>
    <name type="synonym">Hansenula fabianii</name>
    <dbReference type="NCBI Taxonomy" id="36022"/>
    <lineage>
        <taxon>Eukaryota</taxon>
        <taxon>Fungi</taxon>
        <taxon>Dikarya</taxon>
        <taxon>Ascomycota</taxon>
        <taxon>Saccharomycotina</taxon>
        <taxon>Saccharomycetes</taxon>
        <taxon>Phaffomycetales</taxon>
        <taxon>Phaffomycetaceae</taxon>
        <taxon>Cyberlindnera</taxon>
    </lineage>
</organism>
<evidence type="ECO:0000256" key="5">
    <source>
        <dbReference type="ARBA" id="ARBA00022824"/>
    </source>
</evidence>
<dbReference type="PANTHER" id="PTHR15451:SF19">
    <property type="entry name" value="ERGOSTEROL BIOSYNTHETIC PROTEIN 28 HOMOLOG"/>
    <property type="match status" value="1"/>
</dbReference>
<evidence type="ECO:0000256" key="2">
    <source>
        <dbReference type="ARBA" id="ARBA00005377"/>
    </source>
</evidence>
<dbReference type="PhylomeDB" id="A0A061B391"/>
<sequence>MTWGSKSHHLYLTFSLSLPHQLGLLSSAMSDILSLVGPYIPHTPGILPKWLLFISVVSVFNSAQTYLGGIELTQRVYEAKPQQVTPLSARTFGTWTLISAIIRFYGAYHLRVPQVYQITFASYCIALFHFGTEWLIYKTVKPGKGFAGPAIVATTTVIWMWTQWNYYVSA</sequence>
<dbReference type="VEuPathDB" id="FungiDB:BON22_3957"/>
<protein>
    <submittedName>
        <fullName evidence="14">CYFA0S14e01662g1_1</fullName>
    </submittedName>
</protein>
<dbReference type="AlphaFoldDB" id="A0A061B391"/>
<feature type="transmembrane region" description="Helical" evidence="13">
    <location>
        <begin position="114"/>
        <end position="137"/>
    </location>
</feature>
<feature type="transmembrane region" description="Helical" evidence="13">
    <location>
        <begin position="146"/>
        <end position="164"/>
    </location>
</feature>
<evidence type="ECO:0000256" key="10">
    <source>
        <dbReference type="ARBA" id="ARBA00023136"/>
    </source>
</evidence>
<keyword evidence="6" id="KW-0752">Steroid biosynthesis</keyword>
<evidence type="ECO:0000256" key="8">
    <source>
        <dbReference type="ARBA" id="ARBA00023011"/>
    </source>
</evidence>
<keyword evidence="4 13" id="KW-0812">Transmembrane</keyword>
<keyword evidence="8" id="KW-0756">Sterol biosynthesis</keyword>
<evidence type="ECO:0000256" key="6">
    <source>
        <dbReference type="ARBA" id="ARBA00022955"/>
    </source>
</evidence>
<reference evidence="14" key="1">
    <citation type="journal article" date="2014" name="Genome Announc.">
        <title>Genome sequence of the yeast Cyberlindnera fabianii (Hansenula fabianii).</title>
        <authorList>
            <person name="Freel K.C."/>
            <person name="Sarilar V."/>
            <person name="Neuveglise C."/>
            <person name="Devillers H."/>
            <person name="Friedrich A."/>
            <person name="Schacherer J."/>
        </authorList>
    </citation>
    <scope>NUCLEOTIDE SEQUENCE</scope>
    <source>
        <strain evidence="14">YJS4271</strain>
    </source>
</reference>
<dbReference type="PANTHER" id="PTHR15451">
    <property type="entry name" value="ERGOSTEROL BIOSYNTHETIC PROTEIN 28-RELATED"/>
    <property type="match status" value="1"/>
</dbReference>
<dbReference type="GO" id="GO:0030674">
    <property type="term" value="F:protein-macromolecule adaptor activity"/>
    <property type="evidence" value="ECO:0007669"/>
    <property type="project" value="TreeGrafter"/>
</dbReference>
<evidence type="ECO:0000256" key="3">
    <source>
        <dbReference type="ARBA" id="ARBA00022516"/>
    </source>
</evidence>
<evidence type="ECO:0000256" key="12">
    <source>
        <dbReference type="ARBA" id="ARBA00023221"/>
    </source>
</evidence>
<evidence type="ECO:0000256" key="13">
    <source>
        <dbReference type="SAM" id="Phobius"/>
    </source>
</evidence>
<keyword evidence="11" id="KW-1207">Sterol metabolism</keyword>
<keyword evidence="9" id="KW-0443">Lipid metabolism</keyword>
<evidence type="ECO:0000256" key="4">
    <source>
        <dbReference type="ARBA" id="ARBA00022692"/>
    </source>
</evidence>
<dbReference type="InterPro" id="IPR005352">
    <property type="entry name" value="Erg28"/>
</dbReference>
<evidence type="ECO:0000256" key="11">
    <source>
        <dbReference type="ARBA" id="ARBA00023166"/>
    </source>
</evidence>
<proteinExistence type="inferred from homology"/>
<gene>
    <name evidence="14" type="ORF">CYFA0S_14e01662g</name>
</gene>
<comment type="subcellular location">
    <subcellularLocation>
        <location evidence="1">Endoplasmic reticulum membrane</location>
        <topology evidence="1">Multi-pass membrane protein</topology>
    </subcellularLocation>
</comment>
<dbReference type="GO" id="GO:0016126">
    <property type="term" value="P:sterol biosynthetic process"/>
    <property type="evidence" value="ECO:0007669"/>
    <property type="project" value="UniProtKB-KW"/>
</dbReference>
<dbReference type="Pfam" id="PF03694">
    <property type="entry name" value="Erg28"/>
    <property type="match status" value="1"/>
</dbReference>
<keyword evidence="5" id="KW-0256">Endoplasmic reticulum</keyword>
<evidence type="ECO:0000256" key="1">
    <source>
        <dbReference type="ARBA" id="ARBA00004477"/>
    </source>
</evidence>
<keyword evidence="7 13" id="KW-1133">Transmembrane helix</keyword>
<evidence type="ECO:0000313" key="14">
    <source>
        <dbReference type="EMBL" id="CDR44285.1"/>
    </source>
</evidence>
<dbReference type="EMBL" id="LK052899">
    <property type="protein sequence ID" value="CDR44285.1"/>
    <property type="molecule type" value="Genomic_DNA"/>
</dbReference>
<keyword evidence="10 13" id="KW-0472">Membrane</keyword>
<dbReference type="OrthoDB" id="6485510at2759"/>
<dbReference type="GO" id="GO:0005789">
    <property type="term" value="C:endoplasmic reticulum membrane"/>
    <property type="evidence" value="ECO:0007669"/>
    <property type="project" value="UniProtKB-SubCell"/>
</dbReference>
<comment type="similarity">
    <text evidence="2">Belongs to the ERG28 family.</text>
</comment>